<dbReference type="Proteomes" id="UP001259572">
    <property type="component" value="Unassembled WGS sequence"/>
</dbReference>
<protein>
    <submittedName>
        <fullName evidence="3">Cell wall hydrolase</fullName>
    </submittedName>
</protein>
<name>A0ABU3Q4L9_9SPHN</name>
<dbReference type="Gene3D" id="1.10.10.2520">
    <property type="entry name" value="Cell wall hydrolase SleB, domain 1"/>
    <property type="match status" value="1"/>
</dbReference>
<feature type="domain" description="Cell wall hydrolase SleB" evidence="2">
    <location>
        <begin position="105"/>
        <end position="215"/>
    </location>
</feature>
<organism evidence="3 4">
    <name type="scientific">Sphingosinicella rhizophila</name>
    <dbReference type="NCBI Taxonomy" id="3050082"/>
    <lineage>
        <taxon>Bacteria</taxon>
        <taxon>Pseudomonadati</taxon>
        <taxon>Pseudomonadota</taxon>
        <taxon>Alphaproteobacteria</taxon>
        <taxon>Sphingomonadales</taxon>
        <taxon>Sphingosinicellaceae</taxon>
        <taxon>Sphingosinicella</taxon>
    </lineage>
</organism>
<evidence type="ECO:0000313" key="4">
    <source>
        <dbReference type="Proteomes" id="UP001259572"/>
    </source>
</evidence>
<dbReference type="Pfam" id="PF07486">
    <property type="entry name" value="Hydrolase_2"/>
    <property type="match status" value="1"/>
</dbReference>
<dbReference type="GO" id="GO:0016787">
    <property type="term" value="F:hydrolase activity"/>
    <property type="evidence" value="ECO:0007669"/>
    <property type="project" value="UniProtKB-KW"/>
</dbReference>
<accession>A0ABU3Q4L9</accession>
<dbReference type="InterPro" id="IPR011105">
    <property type="entry name" value="Cell_wall_hydrolase_SleB"/>
</dbReference>
<feature type="compositionally biased region" description="Basic and acidic residues" evidence="1">
    <location>
        <begin position="287"/>
        <end position="301"/>
    </location>
</feature>
<reference evidence="3 4" key="1">
    <citation type="submission" date="2023-05" db="EMBL/GenBank/DDBJ databases">
        <authorList>
            <person name="Guo Y."/>
        </authorList>
    </citation>
    <scope>NUCLEOTIDE SEQUENCE [LARGE SCALE GENOMIC DNA]</scope>
    <source>
        <strain evidence="3 4">GR2756</strain>
    </source>
</reference>
<keyword evidence="4" id="KW-1185">Reference proteome</keyword>
<feature type="compositionally biased region" description="Polar residues" evidence="1">
    <location>
        <begin position="259"/>
        <end position="283"/>
    </location>
</feature>
<evidence type="ECO:0000256" key="1">
    <source>
        <dbReference type="SAM" id="MobiDB-lite"/>
    </source>
</evidence>
<dbReference type="RefSeq" id="WP_315724093.1">
    <property type="nucleotide sequence ID" value="NZ_JAVUPU010000002.1"/>
</dbReference>
<comment type="caution">
    <text evidence="3">The sequence shown here is derived from an EMBL/GenBank/DDBJ whole genome shotgun (WGS) entry which is preliminary data.</text>
</comment>
<keyword evidence="3" id="KW-0378">Hydrolase</keyword>
<dbReference type="InterPro" id="IPR042047">
    <property type="entry name" value="SleB_dom1"/>
</dbReference>
<feature type="region of interest" description="Disordered" evidence="1">
    <location>
        <begin position="259"/>
        <end position="314"/>
    </location>
</feature>
<evidence type="ECO:0000313" key="3">
    <source>
        <dbReference type="EMBL" id="MDT9598232.1"/>
    </source>
</evidence>
<evidence type="ECO:0000259" key="2">
    <source>
        <dbReference type="Pfam" id="PF07486"/>
    </source>
</evidence>
<gene>
    <name evidence="3" type="ORF">RQX22_04610</name>
</gene>
<sequence>MLLLSASCVPIHAADDPPAAGLAMAVPDLLDLAEPRMQQAPEVLAEPTKLVPASPSQAAALNAAIPVSAEANPRAASFVARAASDWDQQKSLQCLAEAIYYEARSESVDGQRAVAQVVLNRVRHPAYPNSVCGVVYQGPMRAGGGCQFTFTCDNSLAVRPSGADWARARILASSALAGQVFAPVGYATHYHTHEVVPTWAYRLIKLAVIGAHNFYRLQGASGGPAAFTQSYAGREPSPAAMLAKRPAAPWTPTLSFALESSAQSTERTDARSSVNQAEGSSQPLAMADDRLPQSQVREEYRNSGSWRAEQPVTR</sequence>
<proteinExistence type="predicted"/>
<dbReference type="EMBL" id="JAVUPU010000002">
    <property type="protein sequence ID" value="MDT9598232.1"/>
    <property type="molecule type" value="Genomic_DNA"/>
</dbReference>